<dbReference type="AlphaFoldDB" id="Q60217"/>
<accession>Q60217</accession>
<evidence type="ECO:0000259" key="2">
    <source>
        <dbReference type="Pfam" id="PF18790"/>
    </source>
</evidence>
<sequence length="116" mass="12797">MKHRLLVMNGRKNCPRPRTKAHGRTTKVDKAGALKPGIYNIYMAQKADKSQRHDGSIVHADSGSIYQQVGKNFVMHARSDFDKVPEIGSAKSITYDASGKAQVSAESVKLSRGRTR</sequence>
<feature type="domain" description="KfrB" evidence="2">
    <location>
        <begin position="52"/>
        <end position="104"/>
    </location>
</feature>
<evidence type="ECO:0000313" key="3">
    <source>
        <dbReference type="EMBL" id="AAA26425.1"/>
    </source>
</evidence>
<dbReference type="Pfam" id="PF18790">
    <property type="entry name" value="KfrB"/>
    <property type="match status" value="1"/>
</dbReference>
<keyword evidence="3" id="KW-0614">Plasmid</keyword>
<protein>
    <submittedName>
        <fullName evidence="3">Putative TraO</fullName>
    </submittedName>
</protein>
<reference evidence="3" key="1">
    <citation type="submission" date="1994-01" db="EMBL/GenBank/DDBJ databases">
        <title>Nucleotide sequence of traN gene of IncP plasmid RP4.</title>
        <authorList>
            <person name="Schilf W."/>
            <person name="Lanka E."/>
        </authorList>
    </citation>
    <scope>NUCLEOTIDE SEQUENCE</scope>
    <source>
        <plasmid evidence="3">RP4</plasmid>
    </source>
</reference>
<organism evidence="3">
    <name type="scientific">Plasmid RP4</name>
    <dbReference type="NCBI Taxonomy" id="2503"/>
    <lineage>
        <taxon>other sequences</taxon>
        <taxon>plasmids</taxon>
    </lineage>
</organism>
<feature type="region of interest" description="Disordered" evidence="1">
    <location>
        <begin position="97"/>
        <end position="116"/>
    </location>
</feature>
<geneLocation type="plasmid" evidence="3">
    <name>RP4</name>
</geneLocation>
<dbReference type="EMBL" id="L10330">
    <property type="protein sequence ID" value="AAA26425.1"/>
    <property type="molecule type" value="Genomic_DNA"/>
</dbReference>
<dbReference type="InterPro" id="IPR040782">
    <property type="entry name" value="KfrB"/>
</dbReference>
<gene>
    <name evidence="3" type="primary">traO</name>
</gene>
<evidence type="ECO:0000256" key="1">
    <source>
        <dbReference type="SAM" id="MobiDB-lite"/>
    </source>
</evidence>
<proteinExistence type="predicted"/>
<name>Q60217_9ZZZZ</name>